<sequence>LPELRHVSSDLPEPRHVTLDHPEPHQVTSDRPEPRHVTSSRVTSHPICCNQFIKVSLRDAPLMSARSAGIPKPTHLTPPVLELITLSASLPMLGIAWWCVWAVYTTTEVAVFAAASSVAERLAAVSPEMAAEAAEPHKMGTSALAPCTVVAPSNTHPACGSSFCPVAAMEATYELSVHAVPVMEAMYELSAPPVTALEAITELSVLPVPAMEATYELSAHPIMAMEAVSELTAPSVKAKKAMYELSVPPVPVLEASYELKPAKEATHEPVHGCGTLSCPEPIYKLSTCSVPTETAIKPTAFPTSLLVSLSISSVSVLPRSQSLAWVSALSTLSRWSSAPLWWSAQAWSSPALSSPPWWAPALSAPPWWPSASTALLAPPCFPALLVLPLSPGPPHGPGLPTLASSRPCPTAHLDCLLFGASGSHSLVGGSVKKSCPVEKKWLG</sequence>
<reference evidence="2 3" key="1">
    <citation type="submission" date="2024-05" db="EMBL/GenBank/DDBJ databases">
        <title>Genome sequencing and assembly of Indian major carp, Cirrhinus mrigala (Hamilton, 1822).</title>
        <authorList>
            <person name="Mohindra V."/>
            <person name="Chowdhury L.M."/>
            <person name="Lal K."/>
            <person name="Jena J.K."/>
        </authorList>
    </citation>
    <scope>NUCLEOTIDE SEQUENCE [LARGE SCALE GENOMIC DNA]</scope>
    <source>
        <strain evidence="2">CM1030</strain>
        <tissue evidence="2">Blood</tissue>
    </source>
</reference>
<feature type="non-terminal residue" evidence="2">
    <location>
        <position position="1"/>
    </location>
</feature>
<evidence type="ECO:0000256" key="1">
    <source>
        <dbReference type="SAM" id="MobiDB-lite"/>
    </source>
</evidence>
<comment type="caution">
    <text evidence="2">The sequence shown here is derived from an EMBL/GenBank/DDBJ whole genome shotgun (WGS) entry which is preliminary data.</text>
</comment>
<proteinExistence type="predicted"/>
<evidence type="ECO:0000313" key="2">
    <source>
        <dbReference type="EMBL" id="KAL0168874.1"/>
    </source>
</evidence>
<evidence type="ECO:0008006" key="4">
    <source>
        <dbReference type="Google" id="ProtNLM"/>
    </source>
</evidence>
<organism evidence="2 3">
    <name type="scientific">Cirrhinus mrigala</name>
    <name type="common">Mrigala</name>
    <dbReference type="NCBI Taxonomy" id="683832"/>
    <lineage>
        <taxon>Eukaryota</taxon>
        <taxon>Metazoa</taxon>
        <taxon>Chordata</taxon>
        <taxon>Craniata</taxon>
        <taxon>Vertebrata</taxon>
        <taxon>Euteleostomi</taxon>
        <taxon>Actinopterygii</taxon>
        <taxon>Neopterygii</taxon>
        <taxon>Teleostei</taxon>
        <taxon>Ostariophysi</taxon>
        <taxon>Cypriniformes</taxon>
        <taxon>Cyprinidae</taxon>
        <taxon>Labeoninae</taxon>
        <taxon>Labeonini</taxon>
        <taxon>Cirrhinus</taxon>
    </lineage>
</organism>
<dbReference type="Proteomes" id="UP001529510">
    <property type="component" value="Unassembled WGS sequence"/>
</dbReference>
<keyword evidence="3" id="KW-1185">Reference proteome</keyword>
<feature type="region of interest" description="Disordered" evidence="1">
    <location>
        <begin position="1"/>
        <end position="40"/>
    </location>
</feature>
<name>A0ABD0P456_CIRMR</name>
<dbReference type="EMBL" id="JAMKFB020000018">
    <property type="protein sequence ID" value="KAL0168874.1"/>
    <property type="molecule type" value="Genomic_DNA"/>
</dbReference>
<accession>A0ABD0P456</accession>
<dbReference type="AlphaFoldDB" id="A0ABD0P456"/>
<protein>
    <recommendedName>
        <fullName evidence="4">Calphotin</fullName>
    </recommendedName>
</protein>
<feature type="compositionally biased region" description="Basic and acidic residues" evidence="1">
    <location>
        <begin position="1"/>
        <end position="36"/>
    </location>
</feature>
<evidence type="ECO:0000313" key="3">
    <source>
        <dbReference type="Proteomes" id="UP001529510"/>
    </source>
</evidence>
<gene>
    <name evidence="2" type="ORF">M9458_037096</name>
</gene>